<dbReference type="GO" id="GO:0051285">
    <property type="term" value="C:cell cortex of cell tip"/>
    <property type="evidence" value="ECO:0007669"/>
    <property type="project" value="TreeGrafter"/>
</dbReference>
<gene>
    <name evidence="3" type="ORF">K431DRAFT_246170</name>
</gene>
<dbReference type="InterPro" id="IPR052413">
    <property type="entry name" value="SUR7_domain"/>
</dbReference>
<evidence type="ECO:0000313" key="4">
    <source>
        <dbReference type="Proteomes" id="UP000799441"/>
    </source>
</evidence>
<dbReference type="InterPro" id="IPR009571">
    <property type="entry name" value="SUR7/Rim9-like_fungi"/>
</dbReference>
<name>A0A9P4UQQ7_9PEZI</name>
<organism evidence="3 4">
    <name type="scientific">Polychaeton citri CBS 116435</name>
    <dbReference type="NCBI Taxonomy" id="1314669"/>
    <lineage>
        <taxon>Eukaryota</taxon>
        <taxon>Fungi</taxon>
        <taxon>Dikarya</taxon>
        <taxon>Ascomycota</taxon>
        <taxon>Pezizomycotina</taxon>
        <taxon>Dothideomycetes</taxon>
        <taxon>Dothideomycetidae</taxon>
        <taxon>Capnodiales</taxon>
        <taxon>Capnodiaceae</taxon>
        <taxon>Polychaeton</taxon>
    </lineage>
</organism>
<evidence type="ECO:0008006" key="5">
    <source>
        <dbReference type="Google" id="ProtNLM"/>
    </source>
</evidence>
<protein>
    <recommendedName>
        <fullName evidence="5">Integral membrane protein</fullName>
    </recommendedName>
</protein>
<keyword evidence="4" id="KW-1185">Reference proteome</keyword>
<sequence length="362" mass="39290">MGKAGRFACILTPMLLTIASLVTQAFVEIGGWSKSSDTLNGLYFMKADFTNLTTSNANDLENSTDLTAALAAAKASNQLAAVYQIHLWNYCSGNTSNSDLNYCSPRKSNFYFDPVTVWHLNATNVTTDNGNVAVTGNNDVDGAINNVKNGTEDFVDKILGGTGKKALDTYKHVAKWMFIAYQISFWATLATIAVGILAIFSRIGSFLTWLFSIVSAIISFAASLTATILFAALTGSFKGLFHPYGIKVDLGTRALAVTWIATALSIVATLFWLFSVCCCSGRSNPHHRNNKGGLWNAEQKGQGYEGHGRGLRVEKTGGYQRVSSPFLGGDDDRVPLTDYPQKQSGHYPHQPHGGAYEPFRHN</sequence>
<dbReference type="PANTHER" id="PTHR28019:SF3">
    <property type="entry name" value="INTEGRAL MEMBRANE PROTEIN (AFU_ORTHOLOGUE AFUA_6G07470)"/>
    <property type="match status" value="1"/>
</dbReference>
<feature type="transmembrane region" description="Helical" evidence="2">
    <location>
        <begin position="178"/>
        <end position="200"/>
    </location>
</feature>
<reference evidence="3" key="1">
    <citation type="journal article" date="2020" name="Stud. Mycol.">
        <title>101 Dothideomycetes genomes: a test case for predicting lifestyles and emergence of pathogens.</title>
        <authorList>
            <person name="Haridas S."/>
            <person name="Albert R."/>
            <person name="Binder M."/>
            <person name="Bloem J."/>
            <person name="Labutti K."/>
            <person name="Salamov A."/>
            <person name="Andreopoulos B."/>
            <person name="Baker S."/>
            <person name="Barry K."/>
            <person name="Bills G."/>
            <person name="Bluhm B."/>
            <person name="Cannon C."/>
            <person name="Castanera R."/>
            <person name="Culley D."/>
            <person name="Daum C."/>
            <person name="Ezra D."/>
            <person name="Gonzalez J."/>
            <person name="Henrissat B."/>
            <person name="Kuo A."/>
            <person name="Liang C."/>
            <person name="Lipzen A."/>
            <person name="Lutzoni F."/>
            <person name="Magnuson J."/>
            <person name="Mondo S."/>
            <person name="Nolan M."/>
            <person name="Ohm R."/>
            <person name="Pangilinan J."/>
            <person name="Park H.-J."/>
            <person name="Ramirez L."/>
            <person name="Alfaro M."/>
            <person name="Sun H."/>
            <person name="Tritt A."/>
            <person name="Yoshinaga Y."/>
            <person name="Zwiers L.-H."/>
            <person name="Turgeon B."/>
            <person name="Goodwin S."/>
            <person name="Spatafora J."/>
            <person name="Crous P."/>
            <person name="Grigoriev I."/>
        </authorList>
    </citation>
    <scope>NUCLEOTIDE SEQUENCE</scope>
    <source>
        <strain evidence="3">CBS 116435</strain>
    </source>
</reference>
<dbReference type="PANTHER" id="PTHR28019">
    <property type="entry name" value="CELL MEMBRANE PROTEIN YLR413W-RELATED"/>
    <property type="match status" value="1"/>
</dbReference>
<dbReference type="AlphaFoldDB" id="A0A9P4UQQ7"/>
<keyword evidence="2" id="KW-1133">Transmembrane helix</keyword>
<keyword evidence="2" id="KW-0812">Transmembrane</keyword>
<feature type="region of interest" description="Disordered" evidence="1">
    <location>
        <begin position="323"/>
        <end position="362"/>
    </location>
</feature>
<dbReference type="Proteomes" id="UP000799441">
    <property type="component" value="Unassembled WGS sequence"/>
</dbReference>
<evidence type="ECO:0000256" key="2">
    <source>
        <dbReference type="SAM" id="Phobius"/>
    </source>
</evidence>
<dbReference type="GO" id="GO:0005886">
    <property type="term" value="C:plasma membrane"/>
    <property type="evidence" value="ECO:0007669"/>
    <property type="project" value="InterPro"/>
</dbReference>
<feature type="transmembrane region" description="Helical" evidence="2">
    <location>
        <begin position="254"/>
        <end position="274"/>
    </location>
</feature>
<dbReference type="GO" id="GO:0031505">
    <property type="term" value="P:fungal-type cell wall organization"/>
    <property type="evidence" value="ECO:0007669"/>
    <property type="project" value="TreeGrafter"/>
</dbReference>
<dbReference type="EMBL" id="MU003787">
    <property type="protein sequence ID" value="KAF2721771.1"/>
    <property type="molecule type" value="Genomic_DNA"/>
</dbReference>
<proteinExistence type="predicted"/>
<comment type="caution">
    <text evidence="3">The sequence shown here is derived from an EMBL/GenBank/DDBJ whole genome shotgun (WGS) entry which is preliminary data.</text>
</comment>
<feature type="transmembrane region" description="Helical" evidence="2">
    <location>
        <begin position="206"/>
        <end position="233"/>
    </location>
</feature>
<dbReference type="Pfam" id="PF06687">
    <property type="entry name" value="SUR7"/>
    <property type="match status" value="1"/>
</dbReference>
<dbReference type="OrthoDB" id="4480814at2759"/>
<keyword evidence="2" id="KW-0472">Membrane</keyword>
<evidence type="ECO:0000256" key="1">
    <source>
        <dbReference type="SAM" id="MobiDB-lite"/>
    </source>
</evidence>
<evidence type="ECO:0000313" key="3">
    <source>
        <dbReference type="EMBL" id="KAF2721771.1"/>
    </source>
</evidence>
<accession>A0A9P4UQQ7</accession>